<dbReference type="InterPro" id="IPR036514">
    <property type="entry name" value="SGNH_hydro_sf"/>
</dbReference>
<dbReference type="Proteomes" id="UP001403385">
    <property type="component" value="Unassembled WGS sequence"/>
</dbReference>
<dbReference type="Gene3D" id="3.40.50.1110">
    <property type="entry name" value="SGNH hydrolase"/>
    <property type="match status" value="1"/>
</dbReference>
<feature type="domain" description="SGNH hydrolase-type esterase" evidence="2">
    <location>
        <begin position="248"/>
        <end position="400"/>
    </location>
</feature>
<feature type="chain" id="PRO_5043645475" evidence="1">
    <location>
        <begin position="26"/>
        <end position="421"/>
    </location>
</feature>
<dbReference type="InterPro" id="IPR051532">
    <property type="entry name" value="Ester_Hydrolysis_Enzymes"/>
</dbReference>
<proteinExistence type="predicted"/>
<evidence type="ECO:0000256" key="1">
    <source>
        <dbReference type="SAM" id="SignalP"/>
    </source>
</evidence>
<reference evidence="3 4" key="1">
    <citation type="submission" date="2024-04" db="EMBL/GenBank/DDBJ databases">
        <title>Novel genus in family Flammeovirgaceae.</title>
        <authorList>
            <person name="Nguyen T.H."/>
            <person name="Vuong T.Q."/>
            <person name="Le H."/>
            <person name="Kim S.-G."/>
        </authorList>
    </citation>
    <scope>NUCLEOTIDE SEQUENCE [LARGE SCALE GENOMIC DNA]</scope>
    <source>
        <strain evidence="3 4">JCM 23209</strain>
    </source>
</reference>
<dbReference type="GO" id="GO:0016788">
    <property type="term" value="F:hydrolase activity, acting on ester bonds"/>
    <property type="evidence" value="ECO:0007669"/>
    <property type="project" value="UniProtKB-ARBA"/>
</dbReference>
<organism evidence="3 4">
    <name type="scientific">Rapidithrix thailandica</name>
    <dbReference type="NCBI Taxonomy" id="413964"/>
    <lineage>
        <taxon>Bacteria</taxon>
        <taxon>Pseudomonadati</taxon>
        <taxon>Bacteroidota</taxon>
        <taxon>Cytophagia</taxon>
        <taxon>Cytophagales</taxon>
        <taxon>Flammeovirgaceae</taxon>
        <taxon>Rapidithrix</taxon>
    </lineage>
</organism>
<keyword evidence="1" id="KW-0732">Signal</keyword>
<accession>A0AAW9RNY3</accession>
<protein>
    <submittedName>
        <fullName evidence="3">GDSL-type esterase/lipase family protein</fullName>
    </submittedName>
</protein>
<feature type="signal peptide" evidence="1">
    <location>
        <begin position="1"/>
        <end position="25"/>
    </location>
</feature>
<evidence type="ECO:0000313" key="3">
    <source>
        <dbReference type="EMBL" id="MEN7546524.1"/>
    </source>
</evidence>
<dbReference type="PANTHER" id="PTHR30383:SF29">
    <property type="entry name" value="SGNH HYDROLASE-TYPE ESTERASE DOMAIN-CONTAINING PROTEIN"/>
    <property type="match status" value="1"/>
</dbReference>
<dbReference type="PANTHER" id="PTHR30383">
    <property type="entry name" value="THIOESTERASE 1/PROTEASE 1/LYSOPHOSPHOLIPASE L1"/>
    <property type="match status" value="1"/>
</dbReference>
<sequence length="421" mass="48404">MKNVLLFVSSWMLCLGVPFTLWGQAAEPESFFTSSGNFPFINYERNEFKSFSDSALFHIFSQLYFLEKRNDRQVHIMHLGDSHIQADIFTGAVREQFRADNRFPVTARGFVFPYRAVRTTNPFNYYVSYTGKWEKKWIASSRHHSQWGLSGISGHTHSNGATIQVNPNTKEEGFEIQKVKVFYTNADPQSYDVNIETNPGNFVSGTMEGEGFKEFVFHKPQNKVKIFLDKTEAMQNQFVMQGMTLESNLPGVTYSASGVNGADVKSYLRCVDFEKNLQVLNPDLIVISLGTNDAFPYRFDAGLFEAHYRSLLSQIKQALPNVSILLTTPGDGFRRSRRRRYPSKNFGIATEIVVKLAREMDLAVWDFYTIMGGYKAIETWYENGLAQRDKLHLTQKGYQLQGRLFYEAFDQAYKQFKVNLR</sequence>
<comment type="caution">
    <text evidence="3">The sequence shown here is derived from an EMBL/GenBank/DDBJ whole genome shotgun (WGS) entry which is preliminary data.</text>
</comment>
<dbReference type="InterPro" id="IPR013830">
    <property type="entry name" value="SGNH_hydro"/>
</dbReference>
<evidence type="ECO:0000313" key="4">
    <source>
        <dbReference type="Proteomes" id="UP001403385"/>
    </source>
</evidence>
<dbReference type="AlphaFoldDB" id="A0AAW9RNY3"/>
<keyword evidence="4" id="KW-1185">Reference proteome</keyword>
<evidence type="ECO:0000259" key="2">
    <source>
        <dbReference type="Pfam" id="PF13472"/>
    </source>
</evidence>
<dbReference type="Gene3D" id="2.60.120.1360">
    <property type="match status" value="1"/>
</dbReference>
<dbReference type="EMBL" id="JBDKWZ010000001">
    <property type="protein sequence ID" value="MEN7546524.1"/>
    <property type="molecule type" value="Genomic_DNA"/>
</dbReference>
<name>A0AAW9RNY3_9BACT</name>
<dbReference type="Pfam" id="PF13472">
    <property type="entry name" value="Lipase_GDSL_2"/>
    <property type="match status" value="1"/>
</dbReference>
<dbReference type="SUPFAM" id="SSF52266">
    <property type="entry name" value="SGNH hydrolase"/>
    <property type="match status" value="1"/>
</dbReference>
<gene>
    <name evidence="3" type="ORF">AAG747_01305</name>
</gene>
<dbReference type="RefSeq" id="WP_346819310.1">
    <property type="nucleotide sequence ID" value="NZ_JBDKWZ010000001.1"/>
</dbReference>